<name>A0A0D8FU25_9ACTN</name>
<feature type="domain" description="PAS" evidence="2">
    <location>
        <begin position="155"/>
        <end position="212"/>
    </location>
</feature>
<comment type="caution">
    <text evidence="6">The sequence shown here is derived from an EMBL/GenBank/DDBJ whole genome shotgun (WGS) entry which is preliminary data.</text>
</comment>
<dbReference type="Pfam" id="PF13426">
    <property type="entry name" value="PAS_9"/>
    <property type="match status" value="1"/>
</dbReference>
<dbReference type="PROSITE" id="PS50887">
    <property type="entry name" value="GGDEF"/>
    <property type="match status" value="1"/>
</dbReference>
<organism evidence="6 7">
    <name type="scientific">Ferrimicrobium acidiphilum DSM 19497</name>
    <dbReference type="NCBI Taxonomy" id="1121877"/>
    <lineage>
        <taxon>Bacteria</taxon>
        <taxon>Bacillati</taxon>
        <taxon>Actinomycetota</taxon>
        <taxon>Acidimicrobiia</taxon>
        <taxon>Acidimicrobiales</taxon>
        <taxon>Acidimicrobiaceae</taxon>
        <taxon>Ferrimicrobium</taxon>
    </lineage>
</organism>
<dbReference type="SMART" id="SM00267">
    <property type="entry name" value="GGDEF"/>
    <property type="match status" value="1"/>
</dbReference>
<evidence type="ECO:0000259" key="3">
    <source>
        <dbReference type="PROSITE" id="PS50113"/>
    </source>
</evidence>
<dbReference type="SUPFAM" id="SSF141868">
    <property type="entry name" value="EAL domain-like"/>
    <property type="match status" value="1"/>
</dbReference>
<dbReference type="EC" id="3.1.4.52" evidence="6"/>
<gene>
    <name evidence="6" type="primary">gmr7</name>
    <name evidence="6" type="ORF">FEAC_25190</name>
</gene>
<feature type="transmembrane region" description="Helical" evidence="1">
    <location>
        <begin position="115"/>
        <end position="133"/>
    </location>
</feature>
<accession>A0A0D8FU25</accession>
<dbReference type="GO" id="GO:0071111">
    <property type="term" value="F:cyclic-guanylate-specific phosphodiesterase activity"/>
    <property type="evidence" value="ECO:0007669"/>
    <property type="project" value="UniProtKB-EC"/>
</dbReference>
<dbReference type="InterPro" id="IPR035965">
    <property type="entry name" value="PAS-like_dom_sf"/>
</dbReference>
<dbReference type="EMBL" id="JXUW01000030">
    <property type="protein sequence ID" value="KJE75742.1"/>
    <property type="molecule type" value="Genomic_DNA"/>
</dbReference>
<dbReference type="Proteomes" id="UP000032336">
    <property type="component" value="Unassembled WGS sequence"/>
</dbReference>
<dbReference type="InterPro" id="IPR000160">
    <property type="entry name" value="GGDEF_dom"/>
</dbReference>
<feature type="domain" description="PAS" evidence="2">
    <location>
        <begin position="282"/>
        <end position="352"/>
    </location>
</feature>
<dbReference type="SUPFAM" id="SSF55785">
    <property type="entry name" value="PYP-like sensor domain (PAS domain)"/>
    <property type="match status" value="2"/>
</dbReference>
<dbReference type="STRING" id="1121877.FEAC_25190"/>
<keyword evidence="1" id="KW-0472">Membrane</keyword>
<dbReference type="InterPro" id="IPR043128">
    <property type="entry name" value="Rev_trsase/Diguanyl_cyclase"/>
</dbReference>
<feature type="transmembrane region" description="Helical" evidence="1">
    <location>
        <begin position="78"/>
        <end position="103"/>
    </location>
</feature>
<dbReference type="InterPro" id="IPR035919">
    <property type="entry name" value="EAL_sf"/>
</dbReference>
<feature type="domain" description="PAC" evidence="3">
    <location>
        <begin position="356"/>
        <end position="408"/>
    </location>
</feature>
<dbReference type="SUPFAM" id="SSF55073">
    <property type="entry name" value="Nucleotide cyclase"/>
    <property type="match status" value="1"/>
</dbReference>
<dbReference type="Pfam" id="PF00990">
    <property type="entry name" value="GGDEF"/>
    <property type="match status" value="1"/>
</dbReference>
<dbReference type="InterPro" id="IPR000014">
    <property type="entry name" value="PAS"/>
</dbReference>
<evidence type="ECO:0000313" key="6">
    <source>
        <dbReference type="EMBL" id="KJE75742.1"/>
    </source>
</evidence>
<dbReference type="eggNOG" id="COG5001">
    <property type="taxonomic scope" value="Bacteria"/>
</dbReference>
<dbReference type="RefSeq" id="WP_035391084.1">
    <property type="nucleotide sequence ID" value="NZ_JQKF01000037.1"/>
</dbReference>
<dbReference type="Pfam" id="PF08447">
    <property type="entry name" value="PAS_3"/>
    <property type="match status" value="1"/>
</dbReference>
<sequence length="851" mass="93579">MSKKATFDSSTSPFVALPTRKLLFRRLADPLWLDRRFWLALLLVAGISSIHIGLSLSFGERMTTFPNFVWILPILAPIAYAGLVFGLIGSLSIAFAAIIAIVPGELLISHTASELWGAGSICAIAIVIAIMVSCDLGRSRSTTDPATTVEVLPEEEQRFRIAFEDTMVAMAVVGLDGHLLRVNRSLSTMLGYSPNELIGTNFLDYTHPDDRQLTLAMNNELAIGKADQLSYVKRLIDRSGRTITAEVSRSLAKDNRGVTIYIVASLRDLTAERTAETRIVESEQRFRLAFEDNMAGMVLHDRQGNFVDANEAFCTMVGYSVKELSEHTTAPFLHPDDNELATPQHRRLLSGQASSSRIVTRYLHKNGDVIHVEVARSVARDEHGEPIFFVSSVRDITGERSLTEQLSHQATHDSLTGLPNRQFLKDRVTQAHDKLELSGGYNALLLLDIDDFKGVNDTFGHYTGDQLLVGLARRLEAVTRASDTLSRFAGDEFVYLAEGLASSADAEALARRLLSVLDTPFVLDQSTIQRSATVGTVVWDITSDKGYDELIQAADTAMYEAKRQGKARNVLYTPDMSERASNSFKLAQELGLAVTNNELAMHYQPLVELSSGRIVGFESLMRWHHPTLGTVSPEIFIPLAEQNNLILKLDSFAMNRASTVAASWEAGTPDRAPPYVTINLSARHFHDPTLLPLLEQTLATTNLAPERLVLEITESVALQDIDSAIRVINHIKHLGMTLALDDFGTGYSSLSYLAKLEPNVIKIDRSFVSPASKSNYAQRSVEAIVSLCCVLGITVLAEGIETSVQLKELLHLGCDLGQGFLFSHAIPADQIQPAEALVLKNWQEAAEPSLR</sequence>
<evidence type="ECO:0000259" key="4">
    <source>
        <dbReference type="PROSITE" id="PS50883"/>
    </source>
</evidence>
<evidence type="ECO:0000256" key="1">
    <source>
        <dbReference type="SAM" id="Phobius"/>
    </source>
</evidence>
<feature type="transmembrane region" description="Helical" evidence="1">
    <location>
        <begin position="37"/>
        <end position="58"/>
    </location>
</feature>
<dbReference type="PROSITE" id="PS50113">
    <property type="entry name" value="PAC"/>
    <property type="match status" value="2"/>
</dbReference>
<feature type="domain" description="PAC" evidence="3">
    <location>
        <begin position="229"/>
        <end position="281"/>
    </location>
</feature>
<dbReference type="Pfam" id="PF00563">
    <property type="entry name" value="EAL"/>
    <property type="match status" value="1"/>
</dbReference>
<dbReference type="PROSITE" id="PS50112">
    <property type="entry name" value="PAS"/>
    <property type="match status" value="2"/>
</dbReference>
<keyword evidence="7" id="KW-1185">Reference proteome</keyword>
<dbReference type="AlphaFoldDB" id="A0A0D8FU25"/>
<dbReference type="Gene3D" id="3.30.70.270">
    <property type="match status" value="1"/>
</dbReference>
<protein>
    <submittedName>
        <fullName evidence="6">Cyclic di-GMP phosphodiesterase Gmr</fullName>
        <ecNumber evidence="6">3.1.4.52</ecNumber>
    </submittedName>
</protein>
<proteinExistence type="predicted"/>
<dbReference type="SMART" id="SM00086">
    <property type="entry name" value="PAC"/>
    <property type="match status" value="2"/>
</dbReference>
<evidence type="ECO:0000259" key="2">
    <source>
        <dbReference type="PROSITE" id="PS50112"/>
    </source>
</evidence>
<dbReference type="CDD" id="cd01948">
    <property type="entry name" value="EAL"/>
    <property type="match status" value="1"/>
</dbReference>
<dbReference type="NCBIfam" id="TIGR00229">
    <property type="entry name" value="sensory_box"/>
    <property type="match status" value="2"/>
</dbReference>
<reference evidence="6 7" key="1">
    <citation type="submission" date="2015-01" db="EMBL/GenBank/DDBJ databases">
        <title>Draft genome of the acidophilic iron oxidizer Ferrimicrobium acidiphilum strain T23.</title>
        <authorList>
            <person name="Poehlein A."/>
            <person name="Eisen S."/>
            <person name="Schloemann M."/>
            <person name="Johnson B.D."/>
            <person name="Daniel R."/>
            <person name="Muehling M."/>
        </authorList>
    </citation>
    <scope>NUCLEOTIDE SEQUENCE [LARGE SCALE GENOMIC DNA]</scope>
    <source>
        <strain evidence="6 7">T23</strain>
    </source>
</reference>
<keyword evidence="1" id="KW-0812">Transmembrane</keyword>
<dbReference type="Gene3D" id="3.30.450.20">
    <property type="entry name" value="PAS domain"/>
    <property type="match status" value="2"/>
</dbReference>
<dbReference type="InterPro" id="IPR001633">
    <property type="entry name" value="EAL_dom"/>
</dbReference>
<evidence type="ECO:0000259" key="5">
    <source>
        <dbReference type="PROSITE" id="PS50887"/>
    </source>
</evidence>
<dbReference type="GeneID" id="78373541"/>
<keyword evidence="6" id="KW-0378">Hydrolase</keyword>
<dbReference type="OrthoDB" id="23692at2"/>
<keyword evidence="1" id="KW-1133">Transmembrane helix</keyword>
<dbReference type="PROSITE" id="PS50883">
    <property type="entry name" value="EAL"/>
    <property type="match status" value="1"/>
</dbReference>
<dbReference type="Gene3D" id="3.20.20.450">
    <property type="entry name" value="EAL domain"/>
    <property type="match status" value="1"/>
</dbReference>
<dbReference type="PANTHER" id="PTHR44757:SF2">
    <property type="entry name" value="BIOFILM ARCHITECTURE MAINTENANCE PROTEIN MBAA"/>
    <property type="match status" value="1"/>
</dbReference>
<dbReference type="PATRIC" id="fig|1121877.4.peg.2811"/>
<dbReference type="SMART" id="SM00091">
    <property type="entry name" value="PAS"/>
    <property type="match status" value="2"/>
</dbReference>
<dbReference type="SMART" id="SM00052">
    <property type="entry name" value="EAL"/>
    <property type="match status" value="1"/>
</dbReference>
<evidence type="ECO:0000313" key="7">
    <source>
        <dbReference type="Proteomes" id="UP000032336"/>
    </source>
</evidence>
<dbReference type="InterPro" id="IPR052155">
    <property type="entry name" value="Biofilm_reg_signaling"/>
</dbReference>
<dbReference type="InterPro" id="IPR001610">
    <property type="entry name" value="PAC"/>
</dbReference>
<dbReference type="CDD" id="cd01949">
    <property type="entry name" value="GGDEF"/>
    <property type="match status" value="1"/>
</dbReference>
<feature type="domain" description="EAL" evidence="4">
    <location>
        <begin position="583"/>
        <end position="839"/>
    </location>
</feature>
<feature type="domain" description="GGDEF" evidence="5">
    <location>
        <begin position="440"/>
        <end position="574"/>
    </location>
</feature>
<dbReference type="NCBIfam" id="TIGR00254">
    <property type="entry name" value="GGDEF"/>
    <property type="match status" value="1"/>
</dbReference>
<dbReference type="InterPro" id="IPR000700">
    <property type="entry name" value="PAS-assoc_C"/>
</dbReference>
<dbReference type="PANTHER" id="PTHR44757">
    <property type="entry name" value="DIGUANYLATE CYCLASE DGCP"/>
    <property type="match status" value="1"/>
</dbReference>
<dbReference type="InterPro" id="IPR013655">
    <property type="entry name" value="PAS_fold_3"/>
</dbReference>
<dbReference type="InterPro" id="IPR029787">
    <property type="entry name" value="Nucleotide_cyclase"/>
</dbReference>
<dbReference type="CDD" id="cd00130">
    <property type="entry name" value="PAS"/>
    <property type="match status" value="2"/>
</dbReference>